<keyword evidence="1" id="KW-0812">Transmembrane</keyword>
<dbReference type="Proteomes" id="UP000482800">
    <property type="component" value="Unassembled WGS sequence"/>
</dbReference>
<evidence type="ECO:0000256" key="1">
    <source>
        <dbReference type="SAM" id="Phobius"/>
    </source>
</evidence>
<reference evidence="2 3" key="1">
    <citation type="submission" date="2020-03" db="EMBL/GenBank/DDBJ databases">
        <title>Whole genome shotgun sequence of Phytohabitans houttuyneae NBRC 108639.</title>
        <authorList>
            <person name="Komaki H."/>
            <person name="Tamura T."/>
        </authorList>
    </citation>
    <scope>NUCLEOTIDE SEQUENCE [LARGE SCALE GENOMIC DNA]</scope>
    <source>
        <strain evidence="2 3">NBRC 108639</strain>
    </source>
</reference>
<evidence type="ECO:0000313" key="2">
    <source>
        <dbReference type="EMBL" id="GFJ84660.1"/>
    </source>
</evidence>
<organism evidence="2 3">
    <name type="scientific">Phytohabitans houttuyneae</name>
    <dbReference type="NCBI Taxonomy" id="1076126"/>
    <lineage>
        <taxon>Bacteria</taxon>
        <taxon>Bacillati</taxon>
        <taxon>Actinomycetota</taxon>
        <taxon>Actinomycetes</taxon>
        <taxon>Micromonosporales</taxon>
        <taxon>Micromonosporaceae</taxon>
    </lineage>
</organism>
<name>A0A6V8KMS6_9ACTN</name>
<evidence type="ECO:0000313" key="3">
    <source>
        <dbReference type="Proteomes" id="UP000482800"/>
    </source>
</evidence>
<feature type="transmembrane region" description="Helical" evidence="1">
    <location>
        <begin position="78"/>
        <end position="100"/>
    </location>
</feature>
<dbReference type="RefSeq" id="WP_246274388.1">
    <property type="nucleotide sequence ID" value="NZ_BLPF01000003.1"/>
</dbReference>
<reference evidence="2 3" key="2">
    <citation type="submission" date="2020-03" db="EMBL/GenBank/DDBJ databases">
        <authorList>
            <person name="Ichikawa N."/>
            <person name="Kimura A."/>
            <person name="Kitahashi Y."/>
            <person name="Uohara A."/>
        </authorList>
    </citation>
    <scope>NUCLEOTIDE SEQUENCE [LARGE SCALE GENOMIC DNA]</scope>
    <source>
        <strain evidence="2 3">NBRC 108639</strain>
    </source>
</reference>
<keyword evidence="3" id="KW-1185">Reference proteome</keyword>
<proteinExistence type="predicted"/>
<sequence>MEVDAILILVLSAVVAQSLGVWVLAIGAFRYAFVVASWALPWLRAALPHRLSRKVVAAIQGIVLAVASSGLLPYPLAMAVVGTALALLVWSFTRDVAWLWSAHQFRRHVLAGVNLPQVVVPEGAGGNAPRSIGGNRVLAAPRR</sequence>
<dbReference type="EMBL" id="BLPF01000003">
    <property type="protein sequence ID" value="GFJ84660.1"/>
    <property type="molecule type" value="Genomic_DNA"/>
</dbReference>
<dbReference type="AlphaFoldDB" id="A0A6V8KMS6"/>
<accession>A0A6V8KMS6</accession>
<keyword evidence="1" id="KW-1133">Transmembrane helix</keyword>
<gene>
    <name evidence="2" type="ORF">Phou_088400</name>
</gene>
<protein>
    <submittedName>
        <fullName evidence="2">Uncharacterized protein</fullName>
    </submittedName>
</protein>
<comment type="caution">
    <text evidence="2">The sequence shown here is derived from an EMBL/GenBank/DDBJ whole genome shotgun (WGS) entry which is preliminary data.</text>
</comment>
<keyword evidence="1" id="KW-0472">Membrane</keyword>